<proteinExistence type="predicted"/>
<dbReference type="PANTHER" id="PTHR34220:SF7">
    <property type="entry name" value="SENSOR HISTIDINE KINASE YPDA"/>
    <property type="match status" value="1"/>
</dbReference>
<dbReference type="SUPFAM" id="SSF55874">
    <property type="entry name" value="ATPase domain of HSP90 chaperone/DNA topoisomerase II/histidine kinase"/>
    <property type="match status" value="1"/>
</dbReference>
<dbReference type="Proteomes" id="UP000613768">
    <property type="component" value="Unassembled WGS sequence"/>
</dbReference>
<evidence type="ECO:0000256" key="1">
    <source>
        <dbReference type="SAM" id="Phobius"/>
    </source>
</evidence>
<keyword evidence="3" id="KW-0418">Kinase</keyword>
<feature type="transmembrane region" description="Helical" evidence="1">
    <location>
        <begin position="100"/>
        <end position="126"/>
    </location>
</feature>
<dbReference type="Gene3D" id="3.30.565.10">
    <property type="entry name" value="Histidine kinase-like ATPase, C-terminal domain"/>
    <property type="match status" value="1"/>
</dbReference>
<evidence type="ECO:0000313" key="4">
    <source>
        <dbReference type="Proteomes" id="UP000613768"/>
    </source>
</evidence>
<dbReference type="Pfam" id="PF06580">
    <property type="entry name" value="His_kinase"/>
    <property type="match status" value="1"/>
</dbReference>
<evidence type="ECO:0000313" key="3">
    <source>
        <dbReference type="EMBL" id="MBD8526955.1"/>
    </source>
</evidence>
<evidence type="ECO:0000259" key="2">
    <source>
        <dbReference type="Pfam" id="PF06580"/>
    </source>
</evidence>
<gene>
    <name evidence="3" type="ORF">IFO71_14535</name>
</gene>
<keyword evidence="4" id="KW-1185">Reference proteome</keyword>
<keyword evidence="1" id="KW-1133">Transmembrane helix</keyword>
<dbReference type="AlphaFoldDB" id="A0AAW3ZN75"/>
<keyword evidence="1" id="KW-0472">Membrane</keyword>
<dbReference type="GO" id="GO:0000155">
    <property type="term" value="F:phosphorelay sensor kinase activity"/>
    <property type="evidence" value="ECO:0007669"/>
    <property type="project" value="InterPro"/>
</dbReference>
<dbReference type="PANTHER" id="PTHR34220">
    <property type="entry name" value="SENSOR HISTIDINE KINASE YPDA"/>
    <property type="match status" value="1"/>
</dbReference>
<dbReference type="EMBL" id="JACYTR010000036">
    <property type="protein sequence ID" value="MBD8526955.1"/>
    <property type="molecule type" value="Genomic_DNA"/>
</dbReference>
<feature type="domain" description="Signal transduction histidine kinase internal region" evidence="2">
    <location>
        <begin position="195"/>
        <end position="274"/>
    </location>
</feature>
<organism evidence="3 4">
    <name type="scientific">Pseudomarimonas arenosa</name>
    <dbReference type="NCBI Taxonomy" id="2774145"/>
    <lineage>
        <taxon>Bacteria</taxon>
        <taxon>Pseudomonadati</taxon>
        <taxon>Pseudomonadota</taxon>
        <taxon>Gammaproteobacteria</taxon>
        <taxon>Lysobacterales</taxon>
        <taxon>Lysobacteraceae</taxon>
        <taxon>Pseudomarimonas</taxon>
    </lineage>
</organism>
<dbReference type="GO" id="GO:0016020">
    <property type="term" value="C:membrane"/>
    <property type="evidence" value="ECO:0007669"/>
    <property type="project" value="InterPro"/>
</dbReference>
<comment type="caution">
    <text evidence="3">The sequence shown here is derived from an EMBL/GenBank/DDBJ whole genome shotgun (WGS) entry which is preliminary data.</text>
</comment>
<dbReference type="InterPro" id="IPR010559">
    <property type="entry name" value="Sig_transdc_His_kin_internal"/>
</dbReference>
<dbReference type="InterPro" id="IPR050640">
    <property type="entry name" value="Bact_2-comp_sensor_kinase"/>
</dbReference>
<sequence length="385" mass="43428">MATTSLTPNDDAARLALQAGGQAPAGRWWQRALVHHAAWAVMALVFSLAQVESASRAGVAVEFWPTLVQMLPTLWLWALFSWTAHEWLLSRRSAVGPRHVLALALLSTLTFFPFQVVVYAMVSAWFAERPLPSLAAVIERPPPLIYLLYDLIMMAGALAFVSAWVIFWRDTQNARARQQAESELLTAKLQLEQQRLERLRAQLEPHFMFNALNAIAGLVRRADQPAALSAISELSDLLRYALRASSREWVTLSDELDFLHGYLALQRLRFGERLGVRIAVSDSLLNFPCPPLLLQPLVENAIRHGIEPMREPGVVELLAEMRDQELFITVRNPYLSGMTQPGFGIGLTGLRERLWLIYKGRAEITTVIEERTFEVNLKLVDRDDD</sequence>
<keyword evidence="1" id="KW-0812">Transmembrane</keyword>
<protein>
    <submittedName>
        <fullName evidence="3">Histidine kinase</fullName>
    </submittedName>
</protein>
<keyword evidence="3" id="KW-0808">Transferase</keyword>
<feature type="transmembrane region" description="Helical" evidence="1">
    <location>
        <begin position="146"/>
        <end position="168"/>
    </location>
</feature>
<feature type="transmembrane region" description="Helical" evidence="1">
    <location>
        <begin position="32"/>
        <end position="51"/>
    </location>
</feature>
<name>A0AAW3ZN75_9GAMM</name>
<dbReference type="RefSeq" id="WP_192030376.1">
    <property type="nucleotide sequence ID" value="NZ_JACYTR010000036.1"/>
</dbReference>
<reference evidence="3 4" key="1">
    <citation type="submission" date="2020-09" db="EMBL/GenBank/DDBJ databases">
        <title>Pseudoxanthomonas sp. CAU 1598 isolated from sand of Yaerae Beach.</title>
        <authorList>
            <person name="Kim W."/>
        </authorList>
    </citation>
    <scope>NUCLEOTIDE SEQUENCE [LARGE SCALE GENOMIC DNA]</scope>
    <source>
        <strain evidence="3 4">CAU 1598</strain>
    </source>
</reference>
<accession>A0AAW3ZN75</accession>
<dbReference type="InterPro" id="IPR036890">
    <property type="entry name" value="HATPase_C_sf"/>
</dbReference>
<feature type="transmembrane region" description="Helical" evidence="1">
    <location>
        <begin position="63"/>
        <end position="80"/>
    </location>
</feature>